<dbReference type="EC" id="3.2.1.17" evidence="3"/>
<dbReference type="InterPro" id="IPR023346">
    <property type="entry name" value="Lysozyme-like_dom_sf"/>
</dbReference>
<dbReference type="SMART" id="SM00263">
    <property type="entry name" value="LYZ1"/>
    <property type="match status" value="1"/>
</dbReference>
<dbReference type="SUPFAM" id="SSF53955">
    <property type="entry name" value="Lysozyme-like"/>
    <property type="match status" value="1"/>
</dbReference>
<dbReference type="AlphaFoldDB" id="A0A3B3Q923"/>
<dbReference type="Gene3D" id="1.10.530.10">
    <property type="match status" value="1"/>
</dbReference>
<evidence type="ECO:0000256" key="1">
    <source>
        <dbReference type="ARBA" id="ARBA00000632"/>
    </source>
</evidence>
<organism evidence="12 13">
    <name type="scientific">Paramormyrops kingsleyae</name>
    <dbReference type="NCBI Taxonomy" id="1676925"/>
    <lineage>
        <taxon>Eukaryota</taxon>
        <taxon>Metazoa</taxon>
        <taxon>Chordata</taxon>
        <taxon>Craniata</taxon>
        <taxon>Vertebrata</taxon>
        <taxon>Euteleostomi</taxon>
        <taxon>Actinopterygii</taxon>
        <taxon>Neopterygii</taxon>
        <taxon>Teleostei</taxon>
        <taxon>Osteoglossocephala</taxon>
        <taxon>Osteoglossomorpha</taxon>
        <taxon>Osteoglossiformes</taxon>
        <taxon>Mormyridae</taxon>
        <taxon>Paramormyrops</taxon>
    </lineage>
</organism>
<dbReference type="Pfam" id="PF00062">
    <property type="entry name" value="Lys"/>
    <property type="match status" value="1"/>
</dbReference>
<evidence type="ECO:0000256" key="7">
    <source>
        <dbReference type="ARBA" id="ARBA00023157"/>
    </source>
</evidence>
<dbReference type="GeneTree" id="ENSGT00940000153832"/>
<dbReference type="PANTHER" id="PTHR11407">
    <property type="entry name" value="LYSOZYME C"/>
    <property type="match status" value="1"/>
</dbReference>
<dbReference type="PROSITE" id="PS51348">
    <property type="entry name" value="GLYCOSYL_HYDROL_F22_2"/>
    <property type="match status" value="1"/>
</dbReference>
<evidence type="ECO:0000256" key="2">
    <source>
        <dbReference type="ARBA" id="ARBA00010859"/>
    </source>
</evidence>
<evidence type="ECO:0000256" key="5">
    <source>
        <dbReference type="ARBA" id="ARBA00022638"/>
    </source>
</evidence>
<evidence type="ECO:0000256" key="3">
    <source>
        <dbReference type="ARBA" id="ARBA00012732"/>
    </source>
</evidence>
<keyword evidence="8" id="KW-0326">Glycosidase</keyword>
<evidence type="ECO:0000256" key="10">
    <source>
        <dbReference type="SAM" id="SignalP"/>
    </source>
</evidence>
<keyword evidence="6" id="KW-0378">Hydrolase</keyword>
<dbReference type="InterPro" id="IPR001916">
    <property type="entry name" value="Glyco_hydro_22"/>
</dbReference>
<feature type="signal peptide" evidence="10">
    <location>
        <begin position="1"/>
        <end position="17"/>
    </location>
</feature>
<dbReference type="STRING" id="1676925.ENSPKIP00000003162"/>
<dbReference type="FunFam" id="1.10.530.10:FF:000001">
    <property type="entry name" value="Lysozyme C"/>
    <property type="match status" value="1"/>
</dbReference>
<evidence type="ECO:0000256" key="4">
    <source>
        <dbReference type="ARBA" id="ARBA00022529"/>
    </source>
</evidence>
<evidence type="ECO:0000256" key="9">
    <source>
        <dbReference type="RuleBase" id="RU004440"/>
    </source>
</evidence>
<feature type="chain" id="PRO_5017216234" description="lysozyme" evidence="10">
    <location>
        <begin position="18"/>
        <end position="146"/>
    </location>
</feature>
<proteinExistence type="inferred from homology"/>
<dbReference type="CDD" id="cd16897">
    <property type="entry name" value="LYZ_C"/>
    <property type="match status" value="1"/>
</dbReference>
<feature type="domain" description="Glycosyl hydrolases family 22 (GH22)" evidence="11">
    <location>
        <begin position="93"/>
        <end position="111"/>
    </location>
</feature>
<dbReference type="PROSITE" id="PS00128">
    <property type="entry name" value="GLYCOSYL_HYDROL_F22_1"/>
    <property type="match status" value="1"/>
</dbReference>
<dbReference type="InterPro" id="IPR000974">
    <property type="entry name" value="Glyco_hydro_22_lys"/>
</dbReference>
<evidence type="ECO:0000256" key="6">
    <source>
        <dbReference type="ARBA" id="ARBA00022801"/>
    </source>
</evidence>
<dbReference type="InterPro" id="IPR019799">
    <property type="entry name" value="Glyco_hydro_22_CS"/>
</dbReference>
<dbReference type="PRINTS" id="PR00135">
    <property type="entry name" value="LYZLACT"/>
</dbReference>
<dbReference type="PRINTS" id="PR00137">
    <property type="entry name" value="LYSOZYME"/>
</dbReference>
<evidence type="ECO:0000259" key="11">
    <source>
        <dbReference type="PROSITE" id="PS00128"/>
    </source>
</evidence>
<dbReference type="Ensembl" id="ENSPKIT00000027121.1">
    <property type="protein sequence ID" value="ENSPKIP00000003162.1"/>
    <property type="gene ID" value="ENSPKIG00000020778.1"/>
</dbReference>
<keyword evidence="10" id="KW-0732">Signal</keyword>
<dbReference type="OrthoDB" id="17373at2759"/>
<comment type="catalytic activity">
    <reaction evidence="1">
        <text>Hydrolysis of (1-&gt;4)-beta-linkages between N-acetylmuramic acid and N-acetyl-D-glucosamine residues in a peptidoglycan and between N-acetyl-D-glucosamine residues in chitodextrins.</text>
        <dbReference type="EC" id="3.2.1.17"/>
    </reaction>
</comment>
<keyword evidence="5" id="KW-0081">Bacteriolytic enzyme</keyword>
<keyword evidence="4" id="KW-0929">Antimicrobial</keyword>
<reference evidence="12" key="2">
    <citation type="submission" date="2025-09" db="UniProtKB">
        <authorList>
            <consortium name="Ensembl"/>
        </authorList>
    </citation>
    <scope>IDENTIFICATION</scope>
</reference>
<reference evidence="12" key="1">
    <citation type="submission" date="2025-08" db="UniProtKB">
        <authorList>
            <consortium name="Ensembl"/>
        </authorList>
    </citation>
    <scope>IDENTIFICATION</scope>
</reference>
<evidence type="ECO:0000256" key="8">
    <source>
        <dbReference type="ARBA" id="ARBA00023295"/>
    </source>
</evidence>
<dbReference type="GO" id="GO:0003796">
    <property type="term" value="F:lysozyme activity"/>
    <property type="evidence" value="ECO:0007669"/>
    <property type="project" value="UniProtKB-EC"/>
</dbReference>
<name>A0A3B3Q923_9TELE</name>
<dbReference type="PANTHER" id="PTHR11407:SF28">
    <property type="entry name" value="LYSOZYME C"/>
    <property type="match status" value="1"/>
</dbReference>
<dbReference type="GO" id="GO:0050830">
    <property type="term" value="P:defense response to Gram-positive bacterium"/>
    <property type="evidence" value="ECO:0007669"/>
    <property type="project" value="TreeGrafter"/>
</dbReference>
<comment type="similarity">
    <text evidence="2 9">Belongs to the glycosyl hydrolase 22 family.</text>
</comment>
<evidence type="ECO:0000313" key="12">
    <source>
        <dbReference type="Ensembl" id="ENSPKIP00000003162.1"/>
    </source>
</evidence>
<keyword evidence="7" id="KW-1015">Disulfide bond</keyword>
<evidence type="ECO:0000313" key="13">
    <source>
        <dbReference type="Proteomes" id="UP000261540"/>
    </source>
</evidence>
<protein>
    <recommendedName>
        <fullName evidence="3">lysozyme</fullName>
        <ecNumber evidence="3">3.2.1.17</ecNumber>
    </recommendedName>
</protein>
<dbReference type="Proteomes" id="UP000261540">
    <property type="component" value="Unplaced"/>
</dbReference>
<sequence length="146" mass="16214">MKVFALFISVLLGTASAKVFERCELARKLKASGLDGYHGYSLPNWVCLSNWESSYNTAATNRNSDGSTDYGIFQINSRWWCNDFKTPLAKNACGINCSQLLSDDIDVAITCAKRVVRDPNGMGAWVAWRNRCQGRDLRQYTAGCGV</sequence>
<dbReference type="GO" id="GO:0031640">
    <property type="term" value="P:killing of cells of another organism"/>
    <property type="evidence" value="ECO:0007669"/>
    <property type="project" value="UniProtKB-KW"/>
</dbReference>
<accession>A0A3B3Q923</accession>
<keyword evidence="13" id="KW-1185">Reference proteome</keyword>
<dbReference type="GO" id="GO:0050829">
    <property type="term" value="P:defense response to Gram-negative bacterium"/>
    <property type="evidence" value="ECO:0007669"/>
    <property type="project" value="TreeGrafter"/>
</dbReference>